<evidence type="ECO:0000256" key="5">
    <source>
        <dbReference type="ARBA" id="ARBA00022617"/>
    </source>
</evidence>
<dbReference type="PANTHER" id="PTHR30529:SF3">
    <property type="entry name" value="CYTOCHROME B561 HOMOLOG 1"/>
    <property type="match status" value="1"/>
</dbReference>
<evidence type="ECO:0000256" key="8">
    <source>
        <dbReference type="ARBA" id="ARBA00022982"/>
    </source>
</evidence>
<dbReference type="SUPFAM" id="SSF81342">
    <property type="entry name" value="Transmembrane di-heme cytochromes"/>
    <property type="match status" value="1"/>
</dbReference>
<evidence type="ECO:0000256" key="4">
    <source>
        <dbReference type="ARBA" id="ARBA00022475"/>
    </source>
</evidence>
<dbReference type="InterPro" id="IPR011577">
    <property type="entry name" value="Cyt_b561_bac/Ni-Hgenase"/>
</dbReference>
<reference evidence="15 16" key="1">
    <citation type="journal article" date="2016" name="Int. J. Syst. Evol. Microbiol.">
        <title>Chitinibacter fontanus sp. nov., isolated from a spring.</title>
        <authorList>
            <person name="Sheu S.Y."/>
            <person name="Li Y.S."/>
            <person name="Young C.C."/>
            <person name="Chen W.M."/>
        </authorList>
    </citation>
    <scope>NUCLEOTIDE SEQUENCE [LARGE SCALE GENOMIC DNA]</scope>
    <source>
        <strain evidence="15 16">STM-7</strain>
    </source>
</reference>
<evidence type="ECO:0000313" key="16">
    <source>
        <dbReference type="Proteomes" id="UP000510822"/>
    </source>
</evidence>
<evidence type="ECO:0000256" key="7">
    <source>
        <dbReference type="ARBA" id="ARBA00022723"/>
    </source>
</evidence>
<evidence type="ECO:0000256" key="12">
    <source>
        <dbReference type="ARBA" id="ARBA00037975"/>
    </source>
</evidence>
<protein>
    <submittedName>
        <fullName evidence="15">Cytochrome b</fullName>
    </submittedName>
</protein>
<evidence type="ECO:0000256" key="10">
    <source>
        <dbReference type="ARBA" id="ARBA00023004"/>
    </source>
</evidence>
<keyword evidence="9 13" id="KW-1133">Transmembrane helix</keyword>
<name>A0A7D5ZF25_9NEIS</name>
<comment type="cofactor">
    <cofactor evidence="1">
        <name>heme b</name>
        <dbReference type="ChEBI" id="CHEBI:60344"/>
    </cofactor>
</comment>
<keyword evidence="10" id="KW-0408">Iron</keyword>
<keyword evidence="8" id="KW-0249">Electron transport</keyword>
<dbReference type="InterPro" id="IPR016174">
    <property type="entry name" value="Di-haem_cyt_TM"/>
</dbReference>
<keyword evidence="6 13" id="KW-0812">Transmembrane</keyword>
<keyword evidence="5" id="KW-0349">Heme</keyword>
<evidence type="ECO:0000256" key="13">
    <source>
        <dbReference type="SAM" id="Phobius"/>
    </source>
</evidence>
<dbReference type="KEGG" id="cfon:HZU75_03035"/>
<keyword evidence="16" id="KW-1185">Reference proteome</keyword>
<keyword evidence="7" id="KW-0479">Metal-binding</keyword>
<feature type="domain" description="Cytochrome b561 bacterial/Ni-hydrogenase" evidence="14">
    <location>
        <begin position="9"/>
        <end position="182"/>
    </location>
</feature>
<feature type="transmembrane region" description="Helical" evidence="13">
    <location>
        <begin position="53"/>
        <end position="71"/>
    </location>
</feature>
<dbReference type="GO" id="GO:0009055">
    <property type="term" value="F:electron transfer activity"/>
    <property type="evidence" value="ECO:0007669"/>
    <property type="project" value="InterPro"/>
</dbReference>
<sequence>MKSSAPSNYNALQIALHWLSALLILAAFILVWTFDNTPLAPATFKLKLQLIAWHKWAGITVLILFAVRFAYKLIRGTPAVDPNLPVLQRKLAVGVHHLLYLLMLALPLVGWLLTSAKGYPVMLYGVWQMPDLIGKDEALAHTLKEIHEFLANGLMLCIALHVAGALKHYLIDKDGTLARMLPFLKK</sequence>
<evidence type="ECO:0000256" key="3">
    <source>
        <dbReference type="ARBA" id="ARBA00022448"/>
    </source>
</evidence>
<accession>A0A7D5ZF25</accession>
<comment type="subcellular location">
    <subcellularLocation>
        <location evidence="2">Cell membrane</location>
        <topology evidence="2">Multi-pass membrane protein</topology>
    </subcellularLocation>
</comment>
<gene>
    <name evidence="15" type="ORF">HZU75_03035</name>
</gene>
<feature type="transmembrane region" description="Helical" evidence="13">
    <location>
        <begin position="149"/>
        <end position="170"/>
    </location>
</feature>
<feature type="transmembrane region" description="Helical" evidence="13">
    <location>
        <begin position="12"/>
        <end position="33"/>
    </location>
</feature>
<keyword evidence="3" id="KW-0813">Transport</keyword>
<organism evidence="15 16">
    <name type="scientific">Chitinibacter fontanus</name>
    <dbReference type="NCBI Taxonomy" id="1737446"/>
    <lineage>
        <taxon>Bacteria</taxon>
        <taxon>Pseudomonadati</taxon>
        <taxon>Pseudomonadota</taxon>
        <taxon>Betaproteobacteria</taxon>
        <taxon>Neisseriales</taxon>
        <taxon>Chitinibacteraceae</taxon>
        <taxon>Chitinibacter</taxon>
    </lineage>
</organism>
<proteinExistence type="inferred from homology"/>
<dbReference type="Pfam" id="PF01292">
    <property type="entry name" value="Ni_hydr_CYTB"/>
    <property type="match status" value="1"/>
</dbReference>
<dbReference type="PANTHER" id="PTHR30529">
    <property type="entry name" value="CYTOCHROME B561"/>
    <property type="match status" value="1"/>
</dbReference>
<feature type="transmembrane region" description="Helical" evidence="13">
    <location>
        <begin position="91"/>
        <end position="113"/>
    </location>
</feature>
<dbReference type="GO" id="GO:0046872">
    <property type="term" value="F:metal ion binding"/>
    <property type="evidence" value="ECO:0007669"/>
    <property type="project" value="UniProtKB-KW"/>
</dbReference>
<keyword evidence="4" id="KW-1003">Cell membrane</keyword>
<comment type="similarity">
    <text evidence="12">Belongs to the cytochrome b561 family.</text>
</comment>
<evidence type="ECO:0000259" key="14">
    <source>
        <dbReference type="Pfam" id="PF01292"/>
    </source>
</evidence>
<dbReference type="GO" id="GO:0022904">
    <property type="term" value="P:respiratory electron transport chain"/>
    <property type="evidence" value="ECO:0007669"/>
    <property type="project" value="InterPro"/>
</dbReference>
<dbReference type="Gene3D" id="1.20.950.20">
    <property type="entry name" value="Transmembrane di-heme cytochromes, Chain C"/>
    <property type="match status" value="1"/>
</dbReference>
<dbReference type="InterPro" id="IPR052168">
    <property type="entry name" value="Cytochrome_b561_oxidase"/>
</dbReference>
<evidence type="ECO:0000256" key="9">
    <source>
        <dbReference type="ARBA" id="ARBA00022989"/>
    </source>
</evidence>
<evidence type="ECO:0000256" key="11">
    <source>
        <dbReference type="ARBA" id="ARBA00023136"/>
    </source>
</evidence>
<evidence type="ECO:0000256" key="6">
    <source>
        <dbReference type="ARBA" id="ARBA00022692"/>
    </source>
</evidence>
<evidence type="ECO:0000313" key="15">
    <source>
        <dbReference type="EMBL" id="QLI80587.1"/>
    </source>
</evidence>
<dbReference type="RefSeq" id="WP_180307727.1">
    <property type="nucleotide sequence ID" value="NZ_CP058952.1"/>
</dbReference>
<dbReference type="Proteomes" id="UP000510822">
    <property type="component" value="Chromosome"/>
</dbReference>
<evidence type="ECO:0000256" key="1">
    <source>
        <dbReference type="ARBA" id="ARBA00001970"/>
    </source>
</evidence>
<keyword evidence="11 13" id="KW-0472">Membrane</keyword>
<dbReference type="AlphaFoldDB" id="A0A7D5ZF25"/>
<dbReference type="GO" id="GO:0020037">
    <property type="term" value="F:heme binding"/>
    <property type="evidence" value="ECO:0007669"/>
    <property type="project" value="TreeGrafter"/>
</dbReference>
<dbReference type="GO" id="GO:0005886">
    <property type="term" value="C:plasma membrane"/>
    <property type="evidence" value="ECO:0007669"/>
    <property type="project" value="UniProtKB-SubCell"/>
</dbReference>
<dbReference type="EMBL" id="CP058952">
    <property type="protein sequence ID" value="QLI80587.1"/>
    <property type="molecule type" value="Genomic_DNA"/>
</dbReference>
<evidence type="ECO:0000256" key="2">
    <source>
        <dbReference type="ARBA" id="ARBA00004651"/>
    </source>
</evidence>